<reference evidence="2" key="1">
    <citation type="journal article" date="2015" name="PLoS ONE">
        <title>Updated Campylobacter jejuni Capsule PCR Multiplex Typing System and Its Application to Clinical Isolates from South and Southeast Asia.</title>
        <authorList>
            <person name="Poly F."/>
            <person name="Serichantalergs O."/>
            <person name="Kuroiwa J."/>
            <person name="Pootong P."/>
            <person name="Mason C."/>
            <person name="Guerry P."/>
            <person name="Parker C.T."/>
        </authorList>
    </citation>
    <scope>NUCLEOTIDE SEQUENCE</scope>
    <source>
        <strain evidence="2">HS21</strain>
    </source>
</reference>
<dbReference type="Pfam" id="PF00535">
    <property type="entry name" value="Glycos_transf_2"/>
    <property type="match status" value="1"/>
</dbReference>
<dbReference type="Gene3D" id="3.90.550.10">
    <property type="entry name" value="Spore Coat Polysaccharide Biosynthesis Protein SpsA, Chain A"/>
    <property type="match status" value="1"/>
</dbReference>
<evidence type="ECO:0000313" key="2">
    <source>
        <dbReference type="EMBL" id="ALT32037.1"/>
    </source>
</evidence>
<dbReference type="PANTHER" id="PTHR22916">
    <property type="entry name" value="GLYCOSYLTRANSFERASE"/>
    <property type="match status" value="1"/>
</dbReference>
<keyword evidence="2" id="KW-0808">Transferase</keyword>
<name>A0A0E1EUQ6_CAMJU</name>
<dbReference type="GO" id="GO:0016758">
    <property type="term" value="F:hexosyltransferase activity"/>
    <property type="evidence" value="ECO:0007669"/>
    <property type="project" value="UniProtKB-ARBA"/>
</dbReference>
<dbReference type="KEGG" id="cjv:MTVDSCj20_1408"/>
<accession>A0A0E1EUQ6</accession>
<dbReference type="EMBL" id="KT868849">
    <property type="protein sequence ID" value="ALT32037.1"/>
    <property type="molecule type" value="Genomic_DNA"/>
</dbReference>
<dbReference type="SUPFAM" id="SSF53448">
    <property type="entry name" value="Nucleotide-diphospho-sugar transferases"/>
    <property type="match status" value="1"/>
</dbReference>
<keyword evidence="2" id="KW-0328">Glycosyltransferase</keyword>
<dbReference type="InterPro" id="IPR029044">
    <property type="entry name" value="Nucleotide-diphossugar_trans"/>
</dbReference>
<dbReference type="PANTHER" id="PTHR22916:SF3">
    <property type="entry name" value="UDP-GLCNAC:BETAGAL BETA-1,3-N-ACETYLGLUCOSAMINYLTRANSFERASE-LIKE PROTEIN 1"/>
    <property type="match status" value="1"/>
</dbReference>
<organism evidence="2">
    <name type="scientific">Campylobacter jejuni subsp. jejuni</name>
    <dbReference type="NCBI Taxonomy" id="32022"/>
    <lineage>
        <taxon>Bacteria</taxon>
        <taxon>Pseudomonadati</taxon>
        <taxon>Campylobacterota</taxon>
        <taxon>Epsilonproteobacteria</taxon>
        <taxon>Campylobacterales</taxon>
        <taxon>Campylobacteraceae</taxon>
        <taxon>Campylobacter</taxon>
    </lineage>
</organism>
<proteinExistence type="predicted"/>
<feature type="domain" description="Glycosyltransferase 2-like" evidence="1">
    <location>
        <begin position="5"/>
        <end position="134"/>
    </location>
</feature>
<dbReference type="RefSeq" id="WP_014517113.1">
    <property type="nucleotide sequence ID" value="NZ_CP008787.1"/>
</dbReference>
<evidence type="ECO:0000259" key="1">
    <source>
        <dbReference type="Pfam" id="PF00535"/>
    </source>
</evidence>
<sequence>MIKISILIPSFNSILYIKECLESVVNQSLKEIEILCIDAYSDDGTLEVLQEYALKDKRVKIILSDKKSLGYQLNLGLKEAQGKYFTIVESDDYAHFLMCEKLWALSQNYDCDMIKADIIGFCDKKKVKKFQNEAICYDKNLYGKILHFDDKIEILKNSWNMNQSGIYKMDFIRKFNIRANETLGASYQDLGLWFLMVVFAKNIYFHNEGLYFYRQDNPNASMQSKDKVYCVCDEYKFIENFLELHFGKNQYFKDVFLYRKFKSYWWNIRRIDTKFRLEFFEYFAKDFEKELAGLNDKFFTYGEFKELHKIIKNPKKFYDFYRSPFFKIIKFLARIKNTFKRYLNYAR</sequence>
<dbReference type="AlphaFoldDB" id="A0A0E1EUQ6"/>
<dbReference type="InterPro" id="IPR001173">
    <property type="entry name" value="Glyco_trans_2-like"/>
</dbReference>
<dbReference type="CDD" id="cd00761">
    <property type="entry name" value="Glyco_tranf_GTA_type"/>
    <property type="match status" value="1"/>
</dbReference>
<protein>
    <submittedName>
        <fullName evidence="2">Beta-1,3-galactosyltransferase/beta-1, 4-galactosyltransferase</fullName>
    </submittedName>
</protein>